<proteinExistence type="predicted"/>
<protein>
    <submittedName>
        <fullName evidence="5">Protein kinase domain-containing protein</fullName>
    </submittedName>
</protein>
<feature type="region of interest" description="Disordered" evidence="1">
    <location>
        <begin position="41"/>
        <end position="128"/>
    </location>
</feature>
<dbReference type="SMART" id="SM00220">
    <property type="entry name" value="S_TKc"/>
    <property type="match status" value="1"/>
</dbReference>
<feature type="compositionally biased region" description="Basic and acidic residues" evidence="1">
    <location>
        <begin position="114"/>
        <end position="128"/>
    </location>
</feature>
<sequence length="472" mass="53225">MHQGFIYIDSALLALALLLFSMLLPAYSWIHCCKKKSKKKAKAAKSEDKIAKAAEKGGNELKADTTPKKSPGLEADAAAKVEKKPEEGKGDNSPKDPKDDQLQQAKVGGVKKAQPADKGKEEVKAPTREDIIKIPDGVSIGEYKVEESLGSGGCGVVYKVKAKTGAHYAMKLERTDQKRRDQLLPLEAHVLKQLQFSDYAAKFIAYGKCQSKDKSFHVLVMALLGKSISDLQDKRPKFKFTTGTVLRIGLQAFRGISFLHSIYYVHRDVKPANFAVDRRNQKRVYLIDFGLSRSLRKRGTKLLRKPRTDVPFRGTPGYCSLNAHKRVELGRHDDIWSLIYMMVDLNNGSLPWFGQDSRDYTAQLKEYLLENEYMHACPLAFRSIMDYLRTLTYKQRPDYCGLESIFIQMLEAREITNNQPMDWEPAYIKRPEEAKKPAVVKKIKMVDSVVDLDKPTDVEKTQDSNTPQSGSG</sequence>
<evidence type="ECO:0000256" key="1">
    <source>
        <dbReference type="SAM" id="MobiDB-lite"/>
    </source>
</evidence>
<keyword evidence="4" id="KW-1185">Reference proteome</keyword>
<dbReference type="InterPro" id="IPR011009">
    <property type="entry name" value="Kinase-like_dom_sf"/>
</dbReference>
<feature type="compositionally biased region" description="Basic and acidic residues" evidence="1">
    <location>
        <begin position="77"/>
        <end position="101"/>
    </location>
</feature>
<dbReference type="GO" id="GO:0005524">
    <property type="term" value="F:ATP binding"/>
    <property type="evidence" value="ECO:0007669"/>
    <property type="project" value="InterPro"/>
</dbReference>
<accession>A0A1I8B9F6</accession>
<evidence type="ECO:0000313" key="5">
    <source>
        <dbReference type="WBParaSite" id="MhA1_Contig1626.frz3.gene10"/>
    </source>
</evidence>
<name>A0A1I8B9F6_MELHA</name>
<dbReference type="InterPro" id="IPR000719">
    <property type="entry name" value="Prot_kinase_dom"/>
</dbReference>
<dbReference type="PANTHER" id="PTHR11909">
    <property type="entry name" value="CASEIN KINASE-RELATED"/>
    <property type="match status" value="1"/>
</dbReference>
<organism evidence="4 5">
    <name type="scientific">Meloidogyne hapla</name>
    <name type="common">Root-knot nematode worm</name>
    <dbReference type="NCBI Taxonomy" id="6305"/>
    <lineage>
        <taxon>Eukaryota</taxon>
        <taxon>Metazoa</taxon>
        <taxon>Ecdysozoa</taxon>
        <taxon>Nematoda</taxon>
        <taxon>Chromadorea</taxon>
        <taxon>Rhabditida</taxon>
        <taxon>Tylenchina</taxon>
        <taxon>Tylenchomorpha</taxon>
        <taxon>Tylenchoidea</taxon>
        <taxon>Meloidogynidae</taxon>
        <taxon>Meloidogyninae</taxon>
        <taxon>Meloidogyne</taxon>
    </lineage>
</organism>
<dbReference type="Pfam" id="PF00069">
    <property type="entry name" value="Pkinase"/>
    <property type="match status" value="1"/>
</dbReference>
<dbReference type="GO" id="GO:0004672">
    <property type="term" value="F:protein kinase activity"/>
    <property type="evidence" value="ECO:0007669"/>
    <property type="project" value="InterPro"/>
</dbReference>
<keyword evidence="2" id="KW-0732">Signal</keyword>
<evidence type="ECO:0000313" key="4">
    <source>
        <dbReference type="Proteomes" id="UP000095281"/>
    </source>
</evidence>
<feature type="chain" id="PRO_5009315566" evidence="2">
    <location>
        <begin position="29"/>
        <end position="472"/>
    </location>
</feature>
<feature type="domain" description="Protein kinase" evidence="3">
    <location>
        <begin position="143"/>
        <end position="407"/>
    </location>
</feature>
<dbReference type="PROSITE" id="PS50011">
    <property type="entry name" value="PROTEIN_KINASE_DOM"/>
    <property type="match status" value="1"/>
</dbReference>
<feature type="compositionally biased region" description="Basic and acidic residues" evidence="1">
    <location>
        <begin position="44"/>
        <end position="67"/>
    </location>
</feature>
<dbReference type="AlphaFoldDB" id="A0A1I8B9F6"/>
<evidence type="ECO:0000259" key="3">
    <source>
        <dbReference type="PROSITE" id="PS50011"/>
    </source>
</evidence>
<dbReference type="SUPFAM" id="SSF56112">
    <property type="entry name" value="Protein kinase-like (PK-like)"/>
    <property type="match status" value="1"/>
</dbReference>
<reference evidence="5" key="1">
    <citation type="submission" date="2016-11" db="UniProtKB">
        <authorList>
            <consortium name="WormBaseParasite"/>
        </authorList>
    </citation>
    <scope>IDENTIFICATION</scope>
</reference>
<dbReference type="Gene3D" id="1.10.510.10">
    <property type="entry name" value="Transferase(Phosphotransferase) domain 1"/>
    <property type="match status" value="1"/>
</dbReference>
<dbReference type="WBParaSite" id="MhA1_Contig1626.frz3.gene10">
    <property type="protein sequence ID" value="MhA1_Contig1626.frz3.gene10"/>
    <property type="gene ID" value="MhA1_Contig1626.frz3.gene10"/>
</dbReference>
<evidence type="ECO:0000256" key="2">
    <source>
        <dbReference type="SAM" id="SignalP"/>
    </source>
</evidence>
<dbReference type="InterPro" id="IPR050235">
    <property type="entry name" value="CK1_Ser-Thr_kinase"/>
</dbReference>
<dbReference type="Proteomes" id="UP000095281">
    <property type="component" value="Unplaced"/>
</dbReference>
<feature type="signal peptide" evidence="2">
    <location>
        <begin position="1"/>
        <end position="28"/>
    </location>
</feature>